<dbReference type="RefSeq" id="XP_021019503.1">
    <property type="nucleotide sequence ID" value="XM_021163844.1"/>
</dbReference>
<dbReference type="GO" id="GO:0071864">
    <property type="term" value="P:positive regulation of cell proliferation in bone marrow"/>
    <property type="evidence" value="ECO:0007669"/>
    <property type="project" value="Ensembl"/>
</dbReference>
<evidence type="ECO:0000256" key="12">
    <source>
        <dbReference type="PIRSR" id="PIRSR001935-1"/>
    </source>
</evidence>
<dbReference type="InterPro" id="IPR030474">
    <property type="entry name" value="IL-6/GCSF/MGF"/>
</dbReference>
<keyword evidence="4" id="KW-0011">Acute phase</keyword>
<proteinExistence type="inferred from homology"/>
<dbReference type="GO" id="GO:0060664">
    <property type="term" value="P:epithelial cell proliferation involved in salivary gland morphogenesis"/>
    <property type="evidence" value="ECO:0007669"/>
    <property type="project" value="Ensembl"/>
</dbReference>
<dbReference type="GO" id="GO:0045944">
    <property type="term" value="P:positive regulation of transcription by RNA polymerase II"/>
    <property type="evidence" value="ECO:0007669"/>
    <property type="project" value="Ensembl"/>
</dbReference>
<dbReference type="GO" id="GO:0005125">
    <property type="term" value="F:cytokine activity"/>
    <property type="evidence" value="ECO:0007669"/>
    <property type="project" value="UniProtKB-KW"/>
</dbReference>
<dbReference type="GO" id="GO:0010467">
    <property type="term" value="P:gene expression"/>
    <property type="evidence" value="ECO:0007669"/>
    <property type="project" value="Ensembl"/>
</dbReference>
<dbReference type="InterPro" id="IPR030473">
    <property type="entry name" value="IL6/GCSF/MGF_CS"/>
</dbReference>
<dbReference type="InterPro" id="IPR009079">
    <property type="entry name" value="4_helix_cytokine-like_core"/>
</dbReference>
<dbReference type="PROSITE" id="PS00254">
    <property type="entry name" value="INTERLEUKIN_6"/>
    <property type="match status" value="1"/>
</dbReference>
<dbReference type="Pfam" id="PF00489">
    <property type="entry name" value="IL6"/>
    <property type="match status" value="1"/>
</dbReference>
<dbReference type="SMART" id="SM00126">
    <property type="entry name" value="IL6"/>
    <property type="match status" value="1"/>
</dbReference>
<dbReference type="GO" id="GO:0031018">
    <property type="term" value="P:endocrine pancreas development"/>
    <property type="evidence" value="ECO:0007669"/>
    <property type="project" value="Ensembl"/>
</dbReference>
<dbReference type="GO" id="GO:0045064">
    <property type="term" value="P:T-helper 2 cell differentiation"/>
    <property type="evidence" value="ECO:0007669"/>
    <property type="project" value="Ensembl"/>
</dbReference>
<evidence type="ECO:0000256" key="11">
    <source>
        <dbReference type="ARBA" id="ARBA00023468"/>
    </source>
</evidence>
<evidence type="ECO:0000256" key="5">
    <source>
        <dbReference type="ARBA" id="ARBA00022514"/>
    </source>
</evidence>
<dbReference type="GO" id="GO:0035729">
    <property type="term" value="P:cellular response to hepatocyte growth factor stimulus"/>
    <property type="evidence" value="ECO:0007669"/>
    <property type="project" value="Ensembl"/>
</dbReference>
<dbReference type="KEGG" id="mcal:110295330"/>
<dbReference type="GO" id="GO:0006953">
    <property type="term" value="P:acute-phase response"/>
    <property type="evidence" value="ECO:0007669"/>
    <property type="project" value="UniProtKB-KW"/>
</dbReference>
<dbReference type="AlphaFoldDB" id="A0A6P5PTK2"/>
<keyword evidence="14" id="KW-1185">Reference proteome</keyword>
<dbReference type="GO" id="GO:0050679">
    <property type="term" value="P:positive regulation of epithelial cell proliferation"/>
    <property type="evidence" value="ECO:0007669"/>
    <property type="project" value="Ensembl"/>
</dbReference>
<dbReference type="GO" id="GO:0071347">
    <property type="term" value="P:cellular response to interleukin-1"/>
    <property type="evidence" value="ECO:0007669"/>
    <property type="project" value="Ensembl"/>
</dbReference>
<dbReference type="GO" id="GO:0032682">
    <property type="term" value="P:negative regulation of chemokine production"/>
    <property type="evidence" value="ECO:0007669"/>
    <property type="project" value="Ensembl"/>
</dbReference>
<dbReference type="GO" id="GO:2000553">
    <property type="term" value="P:positive regulation of T-helper 2 cell cytokine production"/>
    <property type="evidence" value="ECO:0007669"/>
    <property type="project" value="Ensembl"/>
</dbReference>
<comment type="subcellular location">
    <subcellularLocation>
        <location evidence="1">Secreted</location>
    </subcellularLocation>
</comment>
<dbReference type="SMR" id="A0A6P5PTK2"/>
<evidence type="ECO:0000256" key="10">
    <source>
        <dbReference type="ARBA" id="ARBA00023441"/>
    </source>
</evidence>
<dbReference type="InterPro" id="IPR003574">
    <property type="entry name" value="IL-6-like"/>
</dbReference>
<feature type="signal peptide" evidence="13">
    <location>
        <begin position="1"/>
        <end position="24"/>
    </location>
</feature>
<evidence type="ECO:0000256" key="13">
    <source>
        <dbReference type="SAM" id="SignalP"/>
    </source>
</evidence>
<evidence type="ECO:0000313" key="14">
    <source>
        <dbReference type="Proteomes" id="UP000515126"/>
    </source>
</evidence>
<reference evidence="15" key="1">
    <citation type="submission" date="2025-08" db="UniProtKB">
        <authorList>
            <consortium name="RefSeq"/>
        </authorList>
    </citation>
    <scope>IDENTIFICATION</scope>
</reference>
<dbReference type="GO" id="GO:0042832">
    <property type="term" value="P:defense response to protozoan"/>
    <property type="evidence" value="ECO:0007669"/>
    <property type="project" value="Ensembl"/>
</dbReference>
<comment type="subunit">
    <text evidence="11">Component of a hexamer of two molecules each of IL6, IL6R and IL6ST; first binds to IL6R to associate with the signaling subunit IL6ST. Interacts with IL6R (via the N-terminal ectodomain); this interaction may be affected by IL6R-binding with SORL1, hence decreasing IL6 cis signaling. Interacts with SORL1 (via the N-terminal ectodomain); this interaction leads to IL6 internalization and lysosomal degradation. May form a trimeric complex with the soluble SORL1 ectodomain and soluble IL6R receptor; this interaction might stabilize circulating IL6, hence promoting IL6 trans signaling.</text>
</comment>
<dbReference type="GO" id="GO:0098586">
    <property type="term" value="P:cellular response to virus"/>
    <property type="evidence" value="ECO:0007669"/>
    <property type="project" value="Ensembl"/>
</dbReference>
<feature type="chain" id="PRO_5028264464" description="Interleukin-6" evidence="13">
    <location>
        <begin position="25"/>
        <end position="211"/>
    </location>
</feature>
<dbReference type="GO" id="GO:0001781">
    <property type="term" value="P:neutrophil apoptotic process"/>
    <property type="evidence" value="ECO:0007669"/>
    <property type="project" value="Ensembl"/>
</dbReference>
<dbReference type="GO" id="GO:0071222">
    <property type="term" value="P:cellular response to lipopolysaccharide"/>
    <property type="evidence" value="ECO:0007669"/>
    <property type="project" value="Ensembl"/>
</dbReference>
<evidence type="ECO:0000313" key="15">
    <source>
        <dbReference type="RefSeq" id="XP_021019503.1"/>
    </source>
</evidence>
<dbReference type="GO" id="GO:0097398">
    <property type="term" value="P:cellular response to interleukin-17"/>
    <property type="evidence" value="ECO:0007669"/>
    <property type="project" value="Ensembl"/>
</dbReference>
<comment type="similarity">
    <text evidence="2">Belongs to the IL-6 superfamily.</text>
</comment>
<dbReference type="GO" id="GO:0002314">
    <property type="term" value="P:germinal center B cell differentiation"/>
    <property type="evidence" value="ECO:0007669"/>
    <property type="project" value="Ensembl"/>
</dbReference>
<dbReference type="GO" id="GO:0072574">
    <property type="term" value="P:hepatocyte proliferation"/>
    <property type="evidence" value="ECO:0007669"/>
    <property type="project" value="Ensembl"/>
</dbReference>
<dbReference type="GO" id="GO:0032745">
    <property type="term" value="P:positive regulation of interleukin-21 production"/>
    <property type="evidence" value="ECO:0007669"/>
    <property type="project" value="Ensembl"/>
</dbReference>
<sequence>MKFLSARDFHPVGFLGLMLVTTTAFPTPQVRKGDFTEDTTPNRPVYTTSQVGGLITHVLWEIVEMRKELCNGNSDCMNNDDALAENNLKLPEIQRNDGCYQTGYNQEICLLKISSGLLEYHIYLEYMKNNLKDNKKEKARVLQRDTETLIHIFNQEVKDLHKIVLPTPISNALLMDKLESQKEWLKTKTIQFILKSLEEFLKVTLRSTRQA</sequence>
<dbReference type="Gene3D" id="1.20.1250.10">
    <property type="match status" value="1"/>
</dbReference>
<dbReference type="GO" id="GO:0002639">
    <property type="term" value="P:positive regulation of immunoglobulin production"/>
    <property type="evidence" value="ECO:0007669"/>
    <property type="project" value="Ensembl"/>
</dbReference>
<dbReference type="GO" id="GO:0061470">
    <property type="term" value="P:T follicular helper cell differentiation"/>
    <property type="evidence" value="ECO:0007669"/>
    <property type="project" value="Ensembl"/>
</dbReference>
<keyword evidence="5" id="KW-0202">Cytokine</keyword>
<keyword evidence="8" id="KW-0339">Growth factor</keyword>
<comment type="function">
    <text evidence="10">Cytokine with a wide variety of biological functions in immunity, tissue regeneration, and metabolism. Binds to IL6R, then the complex associates to the signaling subunit IL6ST/gp130 to trigger the intracellular IL6-signaling pathway. The interaction with the membrane-bound IL6R and IL6ST stimulates 'classic signaling', whereas the binding of IL6 and soluble IL6R to IL6ST stimulates 'trans-signaling'. Alternatively, 'cluster signaling' occurs when membrane-bound IL6:IL6R complexes on transmitter cells activate IL6ST receptors on neighboring receiver cells.</text>
</comment>
<dbReference type="PIRSF" id="PIRSF001935">
    <property type="entry name" value="IL6_MGF_GCSF"/>
    <property type="match status" value="1"/>
</dbReference>
<dbReference type="FunFam" id="1.20.1250.10:FF:000006">
    <property type="entry name" value="Interleukin-6"/>
    <property type="match status" value="1"/>
</dbReference>
<dbReference type="GO" id="GO:0070092">
    <property type="term" value="P:regulation of glucagon secretion"/>
    <property type="evidence" value="ECO:0007669"/>
    <property type="project" value="Ensembl"/>
</dbReference>
<dbReference type="GO" id="GO:0032740">
    <property type="term" value="P:positive regulation of interleukin-17 production"/>
    <property type="evidence" value="ECO:0007669"/>
    <property type="project" value="Ensembl"/>
</dbReference>
<evidence type="ECO:0000256" key="3">
    <source>
        <dbReference type="ARBA" id="ARBA00019464"/>
    </source>
</evidence>
<evidence type="ECO:0000256" key="7">
    <source>
        <dbReference type="ARBA" id="ARBA00022729"/>
    </source>
</evidence>
<dbReference type="GO" id="GO:0008083">
    <property type="term" value="F:growth factor activity"/>
    <property type="evidence" value="ECO:0007669"/>
    <property type="project" value="UniProtKB-KW"/>
</dbReference>
<evidence type="ECO:0000256" key="8">
    <source>
        <dbReference type="ARBA" id="ARBA00023030"/>
    </source>
</evidence>
<dbReference type="GO" id="GO:0070091">
    <property type="term" value="P:glucagon secretion"/>
    <property type="evidence" value="ECO:0007669"/>
    <property type="project" value="Ensembl"/>
</dbReference>
<dbReference type="GO" id="GO:0045779">
    <property type="term" value="P:negative regulation of bone resorption"/>
    <property type="evidence" value="ECO:0007669"/>
    <property type="project" value="Ensembl"/>
</dbReference>
<dbReference type="PRINTS" id="PR00433">
    <property type="entry name" value="IL6GCSFMGF"/>
</dbReference>
<dbReference type="GO" id="GO:0046427">
    <property type="term" value="P:positive regulation of receptor signaling pathway via JAK-STAT"/>
    <property type="evidence" value="ECO:0007669"/>
    <property type="project" value="TreeGrafter"/>
</dbReference>
<accession>A0A6P5PTK2</accession>
<dbReference type="GO" id="GO:0014015">
    <property type="term" value="P:positive regulation of gliogenesis"/>
    <property type="evidence" value="ECO:0007669"/>
    <property type="project" value="Ensembl"/>
</dbReference>
<name>A0A6P5PTK2_MUSCR</name>
<evidence type="ECO:0000256" key="6">
    <source>
        <dbReference type="ARBA" id="ARBA00022525"/>
    </source>
</evidence>
<dbReference type="GO" id="GO:0005896">
    <property type="term" value="C:interleukin-6 receptor complex"/>
    <property type="evidence" value="ECO:0007669"/>
    <property type="project" value="Ensembl"/>
</dbReference>
<dbReference type="GeneID" id="110295330"/>
<dbReference type="GO" id="GO:0014823">
    <property type="term" value="P:response to activity"/>
    <property type="evidence" value="ECO:0007669"/>
    <property type="project" value="Ensembl"/>
</dbReference>
<dbReference type="GO" id="GO:0009897">
    <property type="term" value="C:external side of plasma membrane"/>
    <property type="evidence" value="ECO:0007669"/>
    <property type="project" value="Ensembl"/>
</dbReference>
<evidence type="ECO:0000256" key="1">
    <source>
        <dbReference type="ARBA" id="ARBA00004613"/>
    </source>
</evidence>
<dbReference type="PANTHER" id="PTHR48494">
    <property type="entry name" value="INTERLEUKIN-6"/>
    <property type="match status" value="1"/>
</dbReference>
<evidence type="ECO:0000256" key="4">
    <source>
        <dbReference type="ARBA" id="ARBA00022486"/>
    </source>
</evidence>
<dbReference type="GO" id="GO:0071356">
    <property type="term" value="P:cellular response to tumor necrosis factor"/>
    <property type="evidence" value="ECO:0007669"/>
    <property type="project" value="Ensembl"/>
</dbReference>
<dbReference type="CTD" id="3569"/>
<dbReference type="GO" id="GO:0042981">
    <property type="term" value="P:regulation of apoptotic process"/>
    <property type="evidence" value="ECO:0007669"/>
    <property type="project" value="Ensembl"/>
</dbReference>
<evidence type="ECO:0000256" key="9">
    <source>
        <dbReference type="ARBA" id="ARBA00023157"/>
    </source>
</evidence>
<dbReference type="GO" id="GO:0005615">
    <property type="term" value="C:extracellular space"/>
    <property type="evidence" value="ECO:0007669"/>
    <property type="project" value="UniProtKB-KW"/>
</dbReference>
<dbReference type="GO" id="GO:0097421">
    <property type="term" value="P:liver regeneration"/>
    <property type="evidence" value="ECO:0007669"/>
    <property type="project" value="Ensembl"/>
</dbReference>
<dbReference type="GO" id="GO:0060445">
    <property type="term" value="P:branching involved in salivary gland morphogenesis"/>
    <property type="evidence" value="ECO:0007669"/>
    <property type="project" value="Ensembl"/>
</dbReference>
<dbReference type="GO" id="GO:0050796">
    <property type="term" value="P:regulation of insulin secretion"/>
    <property type="evidence" value="ECO:0007669"/>
    <property type="project" value="Ensembl"/>
</dbReference>
<dbReference type="GO" id="GO:0006814">
    <property type="term" value="P:sodium ion transport"/>
    <property type="evidence" value="ECO:0007669"/>
    <property type="project" value="Ensembl"/>
</dbReference>
<gene>
    <name evidence="15" type="primary">Il6</name>
</gene>
<feature type="disulfide bond" evidence="12">
    <location>
        <begin position="99"/>
        <end position="109"/>
    </location>
</feature>
<dbReference type="GO" id="GO:0042593">
    <property type="term" value="P:glucose homeostasis"/>
    <property type="evidence" value="ECO:0007669"/>
    <property type="project" value="Ensembl"/>
</dbReference>
<dbReference type="PANTHER" id="PTHR48494:SF1">
    <property type="entry name" value="INTERLEUKIN-6"/>
    <property type="match status" value="1"/>
</dbReference>
<evidence type="ECO:0000256" key="2">
    <source>
        <dbReference type="ARBA" id="ARBA00007432"/>
    </source>
</evidence>
<dbReference type="GO" id="GO:0070102">
    <property type="term" value="P:interleukin-6-mediated signaling pathway"/>
    <property type="evidence" value="ECO:0007669"/>
    <property type="project" value="Ensembl"/>
</dbReference>
<dbReference type="SUPFAM" id="SSF47266">
    <property type="entry name" value="4-helical cytokines"/>
    <property type="match status" value="1"/>
</dbReference>
<keyword evidence="7 13" id="KW-0732">Signal</keyword>
<dbReference type="GO" id="GO:0046716">
    <property type="term" value="P:muscle cell cellular homeostasis"/>
    <property type="evidence" value="ECO:0007669"/>
    <property type="project" value="Ensembl"/>
</dbReference>
<dbReference type="GO" id="GO:0005138">
    <property type="term" value="F:interleukin-6 receptor binding"/>
    <property type="evidence" value="ECO:0007669"/>
    <property type="project" value="Ensembl"/>
</dbReference>
<keyword evidence="9 12" id="KW-1015">Disulfide bond</keyword>
<organism evidence="14 15">
    <name type="scientific">Mus caroli</name>
    <name type="common">Ryukyu mouse</name>
    <name type="synonym">Ricefield mouse</name>
    <dbReference type="NCBI Taxonomy" id="10089"/>
    <lineage>
        <taxon>Eukaryota</taxon>
        <taxon>Metazoa</taxon>
        <taxon>Chordata</taxon>
        <taxon>Craniata</taxon>
        <taxon>Vertebrata</taxon>
        <taxon>Euteleostomi</taxon>
        <taxon>Mammalia</taxon>
        <taxon>Eutheria</taxon>
        <taxon>Euarchontoglires</taxon>
        <taxon>Glires</taxon>
        <taxon>Rodentia</taxon>
        <taxon>Myomorpha</taxon>
        <taxon>Muroidea</taxon>
        <taxon>Muridae</taxon>
        <taxon>Murinae</taxon>
        <taxon>Mus</taxon>
        <taxon>Mus</taxon>
    </lineage>
</organism>
<dbReference type="GO" id="GO:0090594">
    <property type="term" value="P:inflammatory response to wounding"/>
    <property type="evidence" value="ECO:0007669"/>
    <property type="project" value="Ensembl"/>
</dbReference>
<dbReference type="GO" id="GO:0045630">
    <property type="term" value="P:positive regulation of T-helper 2 cell differentiation"/>
    <property type="evidence" value="ECO:0007669"/>
    <property type="project" value="Ensembl"/>
</dbReference>
<dbReference type="GO" id="GO:0072540">
    <property type="term" value="P:T-helper 17 cell lineage commitment"/>
    <property type="evidence" value="ECO:0007669"/>
    <property type="project" value="Ensembl"/>
</dbReference>
<dbReference type="GO" id="GO:0046888">
    <property type="term" value="P:negative regulation of hormone secretion"/>
    <property type="evidence" value="ECO:0007669"/>
    <property type="project" value="Ensembl"/>
</dbReference>
<dbReference type="GO" id="GO:2000660">
    <property type="term" value="P:negative regulation of interleukin-1-mediated signaling pathway"/>
    <property type="evidence" value="ECO:0007669"/>
    <property type="project" value="Ensembl"/>
</dbReference>
<feature type="disulfide bond" evidence="12">
    <location>
        <begin position="70"/>
        <end position="76"/>
    </location>
</feature>
<dbReference type="Proteomes" id="UP000515126">
    <property type="component" value="Chromosome 5"/>
</dbReference>
<keyword evidence="6" id="KW-0964">Secreted</keyword>
<dbReference type="PRINTS" id="PR00434">
    <property type="entry name" value="INTERLEUKIN6"/>
</dbReference>
<protein>
    <recommendedName>
        <fullName evidence="3">Interleukin-6</fullName>
    </recommendedName>
</protein>